<evidence type="ECO:0000313" key="3">
    <source>
        <dbReference type="EMBL" id="MEC1178187.1"/>
    </source>
</evidence>
<gene>
    <name evidence="3" type="ORF">P9B03_06800</name>
</gene>
<dbReference type="SUPFAM" id="SSF54001">
    <property type="entry name" value="Cysteine proteinases"/>
    <property type="match status" value="1"/>
</dbReference>
<dbReference type="Pfam" id="PF01841">
    <property type="entry name" value="Transglut_core"/>
    <property type="match status" value="1"/>
</dbReference>
<proteinExistence type="predicted"/>
<accession>A0AAW9NKJ3</accession>
<reference evidence="3 4" key="1">
    <citation type="submission" date="2023-03" db="EMBL/GenBank/DDBJ databases">
        <title>Bacillus Genome Sequencing.</title>
        <authorList>
            <person name="Dunlap C."/>
        </authorList>
    </citation>
    <scope>NUCLEOTIDE SEQUENCE [LARGE SCALE GENOMIC DNA]</scope>
    <source>
        <strain evidence="3 4">B-59205</strain>
    </source>
</reference>
<dbReference type="GO" id="GO:0005737">
    <property type="term" value="C:cytoplasm"/>
    <property type="evidence" value="ECO:0007669"/>
    <property type="project" value="TreeGrafter"/>
</dbReference>
<evidence type="ECO:0000259" key="2">
    <source>
        <dbReference type="SMART" id="SM00460"/>
    </source>
</evidence>
<dbReference type="Proteomes" id="UP001344888">
    <property type="component" value="Unassembled WGS sequence"/>
</dbReference>
<evidence type="ECO:0000256" key="1">
    <source>
        <dbReference type="SAM" id="SignalP"/>
    </source>
</evidence>
<dbReference type="InterPro" id="IPR038765">
    <property type="entry name" value="Papain-like_cys_pep_sf"/>
</dbReference>
<keyword evidence="4" id="KW-1185">Reference proteome</keyword>
<name>A0AAW9NKJ3_9BACL</name>
<dbReference type="PROSITE" id="PS51257">
    <property type="entry name" value="PROKAR_LIPOPROTEIN"/>
    <property type="match status" value="1"/>
</dbReference>
<dbReference type="Gene3D" id="3.10.620.30">
    <property type="match status" value="1"/>
</dbReference>
<dbReference type="RefSeq" id="WP_326122726.1">
    <property type="nucleotide sequence ID" value="NZ_JARSFG010000010.1"/>
</dbReference>
<dbReference type="SMART" id="SM00460">
    <property type="entry name" value="TGc"/>
    <property type="match status" value="1"/>
</dbReference>
<dbReference type="PANTHER" id="PTHR46333">
    <property type="entry name" value="CYTOKINESIS PROTEIN 3"/>
    <property type="match status" value="1"/>
</dbReference>
<comment type="caution">
    <text evidence="3">The sequence shown here is derived from an EMBL/GenBank/DDBJ whole genome shotgun (WGS) entry which is preliminary data.</text>
</comment>
<feature type="domain" description="Transglutaminase-like" evidence="2">
    <location>
        <begin position="195"/>
        <end position="256"/>
    </location>
</feature>
<sequence length="295" mass="33505">MVRNSWMLAVLLILTGCTATTEVEEALVSEETIVDEPSLDELLQDKRYVRQVYGELFTANSPDELENILAKQLTQFDQQIGLVYKGQNLSPEDVEALLQKLRINHDMIGGTLFYYEFAVVPIEQGVFLDLFSRFTTNKMEMASILPKRDALLTSLQLEGKSEPEKLEIIHRAIIEGMDYNFEYDDLVTDHSPAGFFLYGSGVCQAYASAMHMLLVEAGFEAKLVYGELKSAIVNDTKHIWNLVKVDGKWRHVDATSNDRGAGFDNQVSKVYFMLTDEQLEATHIWNQKDYPKADQ</sequence>
<protein>
    <submittedName>
        <fullName evidence="3">Transglutaminase domain-containing protein</fullName>
    </submittedName>
</protein>
<organism evidence="3 4">
    <name type="scientific">Metasolibacillus meyeri</name>
    <dbReference type="NCBI Taxonomy" id="1071052"/>
    <lineage>
        <taxon>Bacteria</taxon>
        <taxon>Bacillati</taxon>
        <taxon>Bacillota</taxon>
        <taxon>Bacilli</taxon>
        <taxon>Bacillales</taxon>
        <taxon>Caryophanaceae</taxon>
        <taxon>Metasolibacillus</taxon>
    </lineage>
</organism>
<dbReference type="InterPro" id="IPR052557">
    <property type="entry name" value="CAP/Cytokinesis_protein"/>
</dbReference>
<dbReference type="InterPro" id="IPR002931">
    <property type="entry name" value="Transglutaminase-like"/>
</dbReference>
<dbReference type="AlphaFoldDB" id="A0AAW9NKJ3"/>
<dbReference type="EMBL" id="JARSFG010000010">
    <property type="protein sequence ID" value="MEC1178187.1"/>
    <property type="molecule type" value="Genomic_DNA"/>
</dbReference>
<feature type="chain" id="PRO_5043948137" evidence="1">
    <location>
        <begin position="20"/>
        <end position="295"/>
    </location>
</feature>
<evidence type="ECO:0000313" key="4">
    <source>
        <dbReference type="Proteomes" id="UP001344888"/>
    </source>
</evidence>
<keyword evidence="1" id="KW-0732">Signal</keyword>
<feature type="signal peptide" evidence="1">
    <location>
        <begin position="1"/>
        <end position="19"/>
    </location>
</feature>
<dbReference type="PANTHER" id="PTHR46333:SF2">
    <property type="entry name" value="CYTOKINESIS PROTEIN 3"/>
    <property type="match status" value="1"/>
</dbReference>